<dbReference type="OrthoDB" id="3030at2"/>
<protein>
    <submittedName>
        <fullName evidence="6">Tetratricopeptide tPR2 repeat protein</fullName>
    </submittedName>
</protein>
<dbReference type="RefSeq" id="WP_094691310.1">
    <property type="nucleotide sequence ID" value="NZ_MWWQ01000008.1"/>
</dbReference>
<evidence type="ECO:0000313" key="6">
    <source>
        <dbReference type="EMBL" id="OZG51331.1"/>
    </source>
</evidence>
<dbReference type="EMBL" id="MWWQ01000008">
    <property type="protein sequence ID" value="OZG51331.1"/>
    <property type="molecule type" value="Genomic_DNA"/>
</dbReference>
<keyword evidence="2 3" id="KW-0802">TPR repeat</keyword>
<feature type="repeat" description="TPR" evidence="3">
    <location>
        <begin position="130"/>
        <end position="163"/>
    </location>
</feature>
<name>A0A261EWV6_9BIFI</name>
<dbReference type="PANTHER" id="PTHR45641:SF19">
    <property type="entry name" value="NEPHROCYSTIN-3"/>
    <property type="match status" value="1"/>
</dbReference>
<evidence type="ECO:0000256" key="3">
    <source>
        <dbReference type="PROSITE-ProRule" id="PRU00339"/>
    </source>
</evidence>
<reference evidence="6 7" key="1">
    <citation type="journal article" date="2017" name="BMC Genomics">
        <title>Comparative genomic and phylogenomic analyses of the Bifidobacteriaceae family.</title>
        <authorList>
            <person name="Lugli G.A."/>
            <person name="Milani C."/>
            <person name="Turroni F."/>
            <person name="Duranti S."/>
            <person name="Mancabelli L."/>
            <person name="Mangifesta M."/>
            <person name="Ferrario C."/>
            <person name="Modesto M."/>
            <person name="Mattarelli P."/>
            <person name="Jiri K."/>
            <person name="van Sinderen D."/>
            <person name="Ventura M."/>
        </authorList>
    </citation>
    <scope>NUCLEOTIDE SEQUENCE [LARGE SCALE GENOMIC DNA]</scope>
    <source>
        <strain evidence="6 7">DSM 24744</strain>
    </source>
</reference>
<evidence type="ECO:0000256" key="2">
    <source>
        <dbReference type="ARBA" id="ARBA00022803"/>
    </source>
</evidence>
<evidence type="ECO:0000256" key="1">
    <source>
        <dbReference type="ARBA" id="ARBA00022737"/>
    </source>
</evidence>
<keyword evidence="7" id="KW-1185">Reference proteome</keyword>
<keyword evidence="1" id="KW-0677">Repeat</keyword>
<dbReference type="Pfam" id="PF13424">
    <property type="entry name" value="TPR_12"/>
    <property type="match status" value="2"/>
</dbReference>
<dbReference type="PANTHER" id="PTHR45641">
    <property type="entry name" value="TETRATRICOPEPTIDE REPEAT PROTEIN (AFU_ORTHOLOGUE AFUA_6G03870)"/>
    <property type="match status" value="1"/>
</dbReference>
<evidence type="ECO:0000313" key="7">
    <source>
        <dbReference type="Proteomes" id="UP000216454"/>
    </source>
</evidence>
<feature type="compositionally biased region" description="Low complexity" evidence="4">
    <location>
        <begin position="284"/>
        <end position="316"/>
    </location>
</feature>
<organism evidence="6 7">
    <name type="scientific">Pseudoscardovia suis</name>
    <dbReference type="NCBI Taxonomy" id="987063"/>
    <lineage>
        <taxon>Bacteria</taxon>
        <taxon>Bacillati</taxon>
        <taxon>Actinomycetota</taxon>
        <taxon>Actinomycetes</taxon>
        <taxon>Bifidobacteriales</taxon>
        <taxon>Bifidobacteriaceae</taxon>
        <taxon>Pseudoscardovia</taxon>
    </lineage>
</organism>
<evidence type="ECO:0000256" key="4">
    <source>
        <dbReference type="SAM" id="MobiDB-lite"/>
    </source>
</evidence>
<feature type="domain" description="DUF4037" evidence="5">
    <location>
        <begin position="462"/>
        <end position="564"/>
    </location>
</feature>
<accession>A0A261EWV6</accession>
<dbReference type="SMART" id="SM00028">
    <property type="entry name" value="TPR"/>
    <property type="match status" value="4"/>
</dbReference>
<dbReference type="Gene3D" id="1.25.40.10">
    <property type="entry name" value="Tetratricopeptide repeat domain"/>
    <property type="match status" value="2"/>
</dbReference>
<dbReference type="InterPro" id="IPR011990">
    <property type="entry name" value="TPR-like_helical_dom_sf"/>
</dbReference>
<comment type="caution">
    <text evidence="6">The sequence shown here is derived from an EMBL/GenBank/DDBJ whole genome shotgun (WGS) entry which is preliminary data.</text>
</comment>
<sequence>MESFDIDRFHRDLDELFAQHRTTEVEQFLLESLAQTDEADDAQARLAVLAELIGFYRSRGRHQENLPLVQQSLELALSLGLEGTPEFTNTLINAATELRAAHQYEQAEDLYHQALESAKSTLAPDSHELAALHNNLALLYQETNRHDAAIDEFTTALQILENSVRATSPDTVVDIASTHSNLALSLAAQGKLDEAYDHASHAVSLFDNGLDSAHAAAAHATVAHVLLLRGDPATSVREYDAALRIIRERYGEDSDYFRVTRDNRETAQHALDAARQAADDLHAQQESQQQSGQQLADQPQDQQSQQAQGQQNPQRPQDQHNRDNHQPTTAIRIVDNVTGLSLARAYWDECCKPMIAAKYERVRDRIAAGLVGHGSECYGFDDELSRDHDFGPGVCLWLTDEDYARFGAQLQADYDALPQQFHGFGPRVESDHAGKRVGVFRIGEFFESITGMPEAPTDPRLWVTLDEPTLAAATNGRVFADPLGAFSHVRQGFRSMPDEEILRRISQRLGMAAQAGQYNLPRMARRGDLPAMRMCVSEFCTAVTSLAFLLNNPLTVGYMPYYKWQFAALRKLSRRPGMRLRGVCAPLEALCDLDSLCVTNSTAILNPATSDSTVALDNVVGADVLSPRAEQLVDSVCRQIVAVLQELGLTRSDETFLDWHRPYVDEKMRDYTKMKEGD</sequence>
<dbReference type="Pfam" id="PF13228">
    <property type="entry name" value="DUF4037"/>
    <property type="match status" value="1"/>
</dbReference>
<evidence type="ECO:0000259" key="5">
    <source>
        <dbReference type="Pfam" id="PF13228"/>
    </source>
</evidence>
<gene>
    <name evidence="6" type="ORF">PSSU_0954</name>
</gene>
<dbReference type="InterPro" id="IPR019734">
    <property type="entry name" value="TPR_rpt"/>
</dbReference>
<dbReference type="InterPro" id="IPR025117">
    <property type="entry name" value="DUF4037"/>
</dbReference>
<dbReference type="PROSITE" id="PS50005">
    <property type="entry name" value="TPR"/>
    <property type="match status" value="1"/>
</dbReference>
<proteinExistence type="predicted"/>
<dbReference type="AlphaFoldDB" id="A0A261EWV6"/>
<dbReference type="SUPFAM" id="SSF48452">
    <property type="entry name" value="TPR-like"/>
    <property type="match status" value="1"/>
</dbReference>
<feature type="region of interest" description="Disordered" evidence="4">
    <location>
        <begin position="268"/>
        <end position="332"/>
    </location>
</feature>
<dbReference type="Proteomes" id="UP000216454">
    <property type="component" value="Unassembled WGS sequence"/>
</dbReference>